<gene>
    <name evidence="1" type="ORF">V0288_12495</name>
</gene>
<name>A0AAW9QYG2_9CHRO</name>
<dbReference type="Pfam" id="PF04365">
    <property type="entry name" value="BrnT_toxin"/>
    <property type="match status" value="1"/>
</dbReference>
<dbReference type="RefSeq" id="WP_332865421.1">
    <property type="nucleotide sequence ID" value="NZ_JBAFSM010000021.1"/>
</dbReference>
<dbReference type="Proteomes" id="UP001328733">
    <property type="component" value="Unassembled WGS sequence"/>
</dbReference>
<dbReference type="AlphaFoldDB" id="A0AAW9QYG2"/>
<dbReference type="EMBL" id="JBAFSM010000021">
    <property type="protein sequence ID" value="MEG3437939.1"/>
    <property type="molecule type" value="Genomic_DNA"/>
</dbReference>
<sequence length="95" mass="11148">MQLFEVIWKERFVEKLAVKHNVTTDEVEGVLFSYPHVRKAGKGNIEGEDVYVAYGQTEAGRYLVVFFIRKNRTSALPISARDMTDSERRYYERQI</sequence>
<reference evidence="1 2" key="1">
    <citation type="submission" date="2024-01" db="EMBL/GenBank/DDBJ databases">
        <title>Genomic insights into the taxonomy and metabolism of the cyanobacterium Pannus brasiliensis CCIBt3594.</title>
        <authorList>
            <person name="Machado M."/>
            <person name="Botero N.B."/>
            <person name="Andreote A.P.D."/>
            <person name="Feitosa A.M.T."/>
            <person name="Popin R."/>
            <person name="Sivonen K."/>
            <person name="Fiore M.F."/>
        </authorList>
    </citation>
    <scope>NUCLEOTIDE SEQUENCE [LARGE SCALE GENOMIC DNA]</scope>
    <source>
        <strain evidence="1 2">CCIBt3594</strain>
    </source>
</reference>
<dbReference type="InterPro" id="IPR038573">
    <property type="entry name" value="BrnT_sf"/>
</dbReference>
<accession>A0AAW9QYG2</accession>
<keyword evidence="2" id="KW-1185">Reference proteome</keyword>
<dbReference type="Gene3D" id="3.10.450.530">
    <property type="entry name" value="Ribonuclease toxin, BrnT, of type II toxin-antitoxin system"/>
    <property type="match status" value="1"/>
</dbReference>
<comment type="caution">
    <text evidence="1">The sequence shown here is derived from an EMBL/GenBank/DDBJ whole genome shotgun (WGS) entry which is preliminary data.</text>
</comment>
<evidence type="ECO:0000313" key="1">
    <source>
        <dbReference type="EMBL" id="MEG3437939.1"/>
    </source>
</evidence>
<dbReference type="InterPro" id="IPR007460">
    <property type="entry name" value="BrnT_toxin"/>
</dbReference>
<protein>
    <submittedName>
        <fullName evidence="1">BrnT family toxin</fullName>
    </submittedName>
</protein>
<evidence type="ECO:0000313" key="2">
    <source>
        <dbReference type="Proteomes" id="UP001328733"/>
    </source>
</evidence>
<proteinExistence type="predicted"/>
<organism evidence="1 2">
    <name type="scientific">Pannus brasiliensis CCIBt3594</name>
    <dbReference type="NCBI Taxonomy" id="1427578"/>
    <lineage>
        <taxon>Bacteria</taxon>
        <taxon>Bacillati</taxon>
        <taxon>Cyanobacteriota</taxon>
        <taxon>Cyanophyceae</taxon>
        <taxon>Oscillatoriophycideae</taxon>
        <taxon>Chroococcales</taxon>
        <taxon>Microcystaceae</taxon>
        <taxon>Pannus</taxon>
    </lineage>
</organism>